<dbReference type="AlphaFoldDB" id="A0AAV7GLY5"/>
<gene>
    <name evidence="1" type="ORF">IEQ34_012891</name>
</gene>
<proteinExistence type="predicted"/>
<reference evidence="1 2" key="1">
    <citation type="journal article" date="2021" name="Hortic Res">
        <title>Chromosome-scale assembly of the Dendrobium chrysotoxum genome enhances the understanding of orchid evolution.</title>
        <authorList>
            <person name="Zhang Y."/>
            <person name="Zhang G.Q."/>
            <person name="Zhang D."/>
            <person name="Liu X.D."/>
            <person name="Xu X.Y."/>
            <person name="Sun W.H."/>
            <person name="Yu X."/>
            <person name="Zhu X."/>
            <person name="Wang Z.W."/>
            <person name="Zhao X."/>
            <person name="Zhong W.Y."/>
            <person name="Chen H."/>
            <person name="Yin W.L."/>
            <person name="Huang T."/>
            <person name="Niu S.C."/>
            <person name="Liu Z.J."/>
        </authorList>
    </citation>
    <scope>NUCLEOTIDE SEQUENCE [LARGE SCALE GENOMIC DNA]</scope>
    <source>
        <strain evidence="1">Lindl</strain>
    </source>
</reference>
<accession>A0AAV7GLY5</accession>
<sequence>MSLNSKSCTVSNSTANRWLEALPMFLPLSKPRYSLGRASGRELELAIVKARPWPPTLRYDGTMAKAKAVEKEKREPSVEFLKRMGTW</sequence>
<dbReference type="EMBL" id="JAGFBR010000012">
    <property type="protein sequence ID" value="KAH0457576.1"/>
    <property type="molecule type" value="Genomic_DNA"/>
</dbReference>
<evidence type="ECO:0000313" key="2">
    <source>
        <dbReference type="Proteomes" id="UP000775213"/>
    </source>
</evidence>
<keyword evidence="2" id="KW-1185">Reference proteome</keyword>
<dbReference type="Proteomes" id="UP000775213">
    <property type="component" value="Unassembled WGS sequence"/>
</dbReference>
<name>A0AAV7GLY5_DENCH</name>
<comment type="caution">
    <text evidence="1">The sequence shown here is derived from an EMBL/GenBank/DDBJ whole genome shotgun (WGS) entry which is preliminary data.</text>
</comment>
<evidence type="ECO:0000313" key="1">
    <source>
        <dbReference type="EMBL" id="KAH0457576.1"/>
    </source>
</evidence>
<protein>
    <submittedName>
        <fullName evidence="1">Uncharacterized protein</fullName>
    </submittedName>
</protein>
<organism evidence="1 2">
    <name type="scientific">Dendrobium chrysotoxum</name>
    <name type="common">Orchid</name>
    <dbReference type="NCBI Taxonomy" id="161865"/>
    <lineage>
        <taxon>Eukaryota</taxon>
        <taxon>Viridiplantae</taxon>
        <taxon>Streptophyta</taxon>
        <taxon>Embryophyta</taxon>
        <taxon>Tracheophyta</taxon>
        <taxon>Spermatophyta</taxon>
        <taxon>Magnoliopsida</taxon>
        <taxon>Liliopsida</taxon>
        <taxon>Asparagales</taxon>
        <taxon>Orchidaceae</taxon>
        <taxon>Epidendroideae</taxon>
        <taxon>Malaxideae</taxon>
        <taxon>Dendrobiinae</taxon>
        <taxon>Dendrobium</taxon>
    </lineage>
</organism>